<dbReference type="PANTHER" id="PTHR43622">
    <property type="entry name" value="3-DEHYDROQUINATE SYNTHASE"/>
    <property type="match status" value="1"/>
</dbReference>
<evidence type="ECO:0000256" key="5">
    <source>
        <dbReference type="ARBA" id="ARBA00022741"/>
    </source>
</evidence>
<dbReference type="AlphaFoldDB" id="W6N2F4"/>
<dbReference type="Proteomes" id="UP000019482">
    <property type="component" value="Unassembled WGS sequence"/>
</dbReference>
<comment type="cofactor">
    <cofactor evidence="3">
        <name>Zn(2+)</name>
        <dbReference type="ChEBI" id="CHEBI:29105"/>
    </cofactor>
</comment>
<feature type="domain" description="3-dehydroquinate synthase N-terminal" evidence="11">
    <location>
        <begin position="66"/>
        <end position="177"/>
    </location>
</feature>
<dbReference type="GO" id="GO:0009423">
    <property type="term" value="P:chorismate biosynthetic process"/>
    <property type="evidence" value="ECO:0007669"/>
    <property type="project" value="UniProtKB-UniRule"/>
</dbReference>
<protein>
    <recommendedName>
        <fullName evidence="10">3-dehydroquinate synthase</fullName>
        <ecNumber evidence="10">4.2.3.4</ecNumber>
    </recommendedName>
</protein>
<dbReference type="InterPro" id="IPR030960">
    <property type="entry name" value="DHQS/DOIS_N"/>
</dbReference>
<organism evidence="13 14">
    <name type="scientific">Clostridium tyrobutyricum DIVETGP</name>
    <dbReference type="NCBI Taxonomy" id="1408889"/>
    <lineage>
        <taxon>Bacteria</taxon>
        <taxon>Bacillati</taxon>
        <taxon>Bacillota</taxon>
        <taxon>Clostridia</taxon>
        <taxon>Eubacteriales</taxon>
        <taxon>Clostridiaceae</taxon>
        <taxon>Clostridium</taxon>
    </lineage>
</organism>
<dbReference type="Gene3D" id="3.40.50.1970">
    <property type="match status" value="1"/>
</dbReference>
<comment type="cofactor">
    <cofactor evidence="2">
        <name>Co(2+)</name>
        <dbReference type="ChEBI" id="CHEBI:48828"/>
    </cofactor>
</comment>
<evidence type="ECO:0000259" key="11">
    <source>
        <dbReference type="Pfam" id="PF01761"/>
    </source>
</evidence>
<evidence type="ECO:0000256" key="10">
    <source>
        <dbReference type="NCBIfam" id="TIGR01357"/>
    </source>
</evidence>
<dbReference type="Gene3D" id="1.20.1090.10">
    <property type="entry name" value="Dehydroquinate synthase-like - alpha domain"/>
    <property type="match status" value="1"/>
</dbReference>
<evidence type="ECO:0000259" key="12">
    <source>
        <dbReference type="Pfam" id="PF24621"/>
    </source>
</evidence>
<dbReference type="CDD" id="cd08195">
    <property type="entry name" value="DHQS"/>
    <property type="match status" value="1"/>
</dbReference>
<evidence type="ECO:0000256" key="9">
    <source>
        <dbReference type="ARBA" id="ARBA00023285"/>
    </source>
</evidence>
<keyword evidence="4" id="KW-0479">Metal-binding</keyword>
<reference evidence="13 14" key="1">
    <citation type="journal article" date="2015" name="Genome Announc.">
        <title>Draft Genome Sequence of Clostridium tyrobutyricum Strain DIVETGP, Isolated from Cow's Milk for Grana Padano Production.</title>
        <authorList>
            <person name="Soggiu A."/>
            <person name="Piras C."/>
            <person name="Gaiarsa S."/>
            <person name="Sassera D."/>
            <person name="Roncada P."/>
            <person name="Bendixen E."/>
            <person name="Brasca M."/>
            <person name="Bonizzi L."/>
        </authorList>
    </citation>
    <scope>NUCLEOTIDE SEQUENCE [LARGE SCALE GENOMIC DNA]</scope>
    <source>
        <strain evidence="13 14">DIVETGP</strain>
    </source>
</reference>
<dbReference type="GeneID" id="29420412"/>
<dbReference type="GO" id="GO:0000166">
    <property type="term" value="F:nucleotide binding"/>
    <property type="evidence" value="ECO:0007669"/>
    <property type="project" value="UniProtKB-KW"/>
</dbReference>
<proteinExistence type="predicted"/>
<evidence type="ECO:0000256" key="7">
    <source>
        <dbReference type="ARBA" id="ARBA00023027"/>
    </source>
</evidence>
<accession>W6N2F4</accession>
<dbReference type="Pfam" id="PF24621">
    <property type="entry name" value="DHQS_C"/>
    <property type="match status" value="1"/>
</dbReference>
<dbReference type="EC" id="4.2.3.4" evidence="10"/>
<dbReference type="PANTHER" id="PTHR43622:SF1">
    <property type="entry name" value="3-DEHYDROQUINATE SYNTHASE"/>
    <property type="match status" value="1"/>
</dbReference>
<comment type="caution">
    <text evidence="13">The sequence shown here is derived from an EMBL/GenBank/DDBJ whole genome shotgun (WGS) entry which is preliminary data.</text>
</comment>
<dbReference type="NCBIfam" id="TIGR01357">
    <property type="entry name" value="aroB"/>
    <property type="match status" value="1"/>
</dbReference>
<dbReference type="OrthoDB" id="9806583at2"/>
<dbReference type="EMBL" id="CBXI010000003">
    <property type="protein sequence ID" value="CDL89970.1"/>
    <property type="molecule type" value="Genomic_DNA"/>
</dbReference>
<dbReference type="SUPFAM" id="SSF56796">
    <property type="entry name" value="Dehydroquinate synthase-like"/>
    <property type="match status" value="1"/>
</dbReference>
<dbReference type="InterPro" id="IPR050071">
    <property type="entry name" value="Dehydroquinate_synthase"/>
</dbReference>
<evidence type="ECO:0000313" key="14">
    <source>
        <dbReference type="Proteomes" id="UP000019482"/>
    </source>
</evidence>
<keyword evidence="6" id="KW-0862">Zinc</keyword>
<keyword evidence="9" id="KW-0170">Cobalt</keyword>
<evidence type="ECO:0000256" key="3">
    <source>
        <dbReference type="ARBA" id="ARBA00001947"/>
    </source>
</evidence>
<dbReference type="GO" id="GO:0003856">
    <property type="term" value="F:3-dehydroquinate synthase activity"/>
    <property type="evidence" value="ECO:0007669"/>
    <property type="project" value="UniProtKB-UniRule"/>
</dbReference>
<feature type="domain" description="3-dehydroquinate synthase C-terminal" evidence="12">
    <location>
        <begin position="179"/>
        <end position="321"/>
    </location>
</feature>
<comment type="cofactor">
    <cofactor evidence="1">
        <name>NAD(+)</name>
        <dbReference type="ChEBI" id="CHEBI:57540"/>
    </cofactor>
</comment>
<dbReference type="PIRSF" id="PIRSF001455">
    <property type="entry name" value="DHQ_synth"/>
    <property type="match status" value="1"/>
</dbReference>
<dbReference type="GO" id="GO:0046872">
    <property type="term" value="F:metal ion binding"/>
    <property type="evidence" value="ECO:0007669"/>
    <property type="project" value="UniProtKB-KW"/>
</dbReference>
<evidence type="ECO:0000313" key="13">
    <source>
        <dbReference type="EMBL" id="CDL89970.1"/>
    </source>
</evidence>
<evidence type="ECO:0000256" key="4">
    <source>
        <dbReference type="ARBA" id="ARBA00022723"/>
    </source>
</evidence>
<name>W6N2F4_CLOTY</name>
<dbReference type="Pfam" id="PF01761">
    <property type="entry name" value="DHQ_synthase"/>
    <property type="match status" value="1"/>
</dbReference>
<evidence type="ECO:0000256" key="1">
    <source>
        <dbReference type="ARBA" id="ARBA00001911"/>
    </source>
</evidence>
<gene>
    <name evidence="13" type="ORF">CTDIVETGP_0040</name>
</gene>
<keyword evidence="14" id="KW-1185">Reference proteome</keyword>
<evidence type="ECO:0000256" key="6">
    <source>
        <dbReference type="ARBA" id="ARBA00022833"/>
    </source>
</evidence>
<keyword evidence="8 13" id="KW-0456">Lyase</keyword>
<dbReference type="InterPro" id="IPR016037">
    <property type="entry name" value="DHQ_synth_AroB"/>
</dbReference>
<keyword evidence="5" id="KW-0547">Nucleotide-binding</keyword>
<sequence>MSDILVRSINSNYKIYIKDNLDTLCNLVKEKYGKNKIFLVTEDIVYNLYKNTIINLQEKINCSVFYFNHGEQNKSIDTVLKIYDFLLKNDANRDSILIGLGGGLVGDIVGFTASTYMRGIKFVNVPTTMLSQIDSCIGGKVGYNYDGIKNLIGNFFNPDLVYVCPHFLKTLEDHQFKDGLGELVKYGVIDSQEFFDYIDGNYSKILHKDTQCLLHIIEKCLDIKKNVVEKDFRDTGLRNILNFGHTIGHAVEISSKFSISHGEAVGLGTLAALKISEHKFNISEDVYKSVEYILKRFGLSTRYKIEDYCKFLDTIKHDKKNDENIRFVLIEKSMGDYKIKVEVTEAEIKKALGQSIDS</sequence>
<dbReference type="GO" id="GO:0009073">
    <property type="term" value="P:aromatic amino acid family biosynthetic process"/>
    <property type="evidence" value="ECO:0007669"/>
    <property type="project" value="InterPro"/>
</dbReference>
<dbReference type="InterPro" id="IPR030963">
    <property type="entry name" value="DHQ_synth_fam"/>
</dbReference>
<dbReference type="GO" id="GO:0005737">
    <property type="term" value="C:cytoplasm"/>
    <property type="evidence" value="ECO:0007669"/>
    <property type="project" value="InterPro"/>
</dbReference>
<evidence type="ECO:0000256" key="2">
    <source>
        <dbReference type="ARBA" id="ARBA00001941"/>
    </source>
</evidence>
<evidence type="ECO:0000256" key="8">
    <source>
        <dbReference type="ARBA" id="ARBA00023239"/>
    </source>
</evidence>
<dbReference type="FunFam" id="3.40.50.1970:FF:000007">
    <property type="entry name" value="Pentafunctional AROM polypeptide"/>
    <property type="match status" value="1"/>
</dbReference>
<dbReference type="InterPro" id="IPR056179">
    <property type="entry name" value="DHQS_C"/>
</dbReference>
<keyword evidence="7" id="KW-0520">NAD</keyword>
<dbReference type="RefSeq" id="WP_017895561.1">
    <property type="nucleotide sequence ID" value="NZ_CBXI010000003.1"/>
</dbReference>